<accession>A0A553HVI3</accession>
<dbReference type="EMBL" id="VFLP01000040">
    <property type="protein sequence ID" value="TRX91962.1"/>
    <property type="molecule type" value="Genomic_DNA"/>
</dbReference>
<name>A0A553HVI3_9PEZI</name>
<keyword evidence="2" id="KW-1185">Reference proteome</keyword>
<dbReference type="AlphaFoldDB" id="A0A553HVI3"/>
<comment type="caution">
    <text evidence="1">The sequence shown here is derived from an EMBL/GenBank/DDBJ whole genome shotgun (WGS) entry which is preliminary data.</text>
</comment>
<protein>
    <submittedName>
        <fullName evidence="1">Uncharacterized protein</fullName>
    </submittedName>
</protein>
<evidence type="ECO:0000313" key="1">
    <source>
        <dbReference type="EMBL" id="TRX91962.1"/>
    </source>
</evidence>
<evidence type="ECO:0000313" key="2">
    <source>
        <dbReference type="Proteomes" id="UP000319160"/>
    </source>
</evidence>
<dbReference type="OrthoDB" id="10254945at2759"/>
<gene>
    <name evidence="1" type="ORF">FHL15_007059</name>
</gene>
<proteinExistence type="predicted"/>
<sequence length="792" mass="91398">MDSMLATKGAPSSPWAARFPLEELTYTSENKNHSFFAPKGPRIGDPKYYDQRPLPPNFYRPLALSDLDKLFWTEAWQCDRLSGIETWKIGALNRWVGFSPETGWLSGGHRPIDTIKGGFTNTRVPLPRSSTPSPILEALLNSMQTNEERDFSIYLQERIEIDELRWLPFLHKRRWFDWIQVDGTFDSQAKKTWSVDDPKLWGVLRVSLELLDRMLDALIEDKHEGDYWRNIKMFGPPPSQDATVLLSYVTEQMISQQNHARCIWDFIPKRTSQEWRIRLVKLLEKVVWAVARNPHSAEGTTNHLPNTTEHVSHYSGMIIMSPQRIEILLNSDLTLAERCMGQVDLAFTLCRDLRADEEFKYLDGSGVAEAGHFMENYFTGGTQILLREFTISTNLKGSVELMANTLFQIMTADFTLAYVTDKIAVPPMVMVVRKFPWPGCTNSEKPAPYCPELAPGAPTIVTHVPSTWSSMLLSESFWSDPRYRKSDNFFHRNSIFVSEGPNDSTVEESRPRQLPPQAHRYPRDELALNDWNERQRIWDEHRQGWYAKAFERWARSPWAFIINRQEMDTFAIAFERRDLLLCTNLARGLVETVTSNVDTPTFINCLPVDGRASTSWVPYAIGLLMMASIPRLRMPLTRGFDSKERMPEEAWALELTPGEEASAEGYDQPVYIPIYRDEETKVTSRPIPIYDRLRGRGRIPEYTQFDCLRLVEDMLIFITERGGIVHKNMLDAIVAAKNAIRLDRQDIEAAYPAETAYTSKWSSSWMFKFPPYTPIYCRFRPDGMDIEDEGFE</sequence>
<reference evidence="2" key="1">
    <citation type="submission" date="2019-06" db="EMBL/GenBank/DDBJ databases">
        <title>Draft genome sequence of the griseofulvin-producing fungus Xylaria cubensis strain G536.</title>
        <authorList>
            <person name="Mead M.E."/>
            <person name="Raja H.A."/>
            <person name="Steenwyk J.L."/>
            <person name="Knowles S.L."/>
            <person name="Oberlies N.H."/>
            <person name="Rokas A."/>
        </authorList>
    </citation>
    <scope>NUCLEOTIDE SEQUENCE [LARGE SCALE GENOMIC DNA]</scope>
    <source>
        <strain evidence="2">G536</strain>
    </source>
</reference>
<dbReference type="Proteomes" id="UP000319160">
    <property type="component" value="Unassembled WGS sequence"/>
</dbReference>
<organism evidence="1 2">
    <name type="scientific">Xylaria flabelliformis</name>
    <dbReference type="NCBI Taxonomy" id="2512241"/>
    <lineage>
        <taxon>Eukaryota</taxon>
        <taxon>Fungi</taxon>
        <taxon>Dikarya</taxon>
        <taxon>Ascomycota</taxon>
        <taxon>Pezizomycotina</taxon>
        <taxon>Sordariomycetes</taxon>
        <taxon>Xylariomycetidae</taxon>
        <taxon>Xylariales</taxon>
        <taxon>Xylariaceae</taxon>
        <taxon>Xylaria</taxon>
    </lineage>
</organism>